<evidence type="ECO:0000313" key="2">
    <source>
        <dbReference type="EMBL" id="SDY82730.1"/>
    </source>
</evidence>
<sequence length="71" mass="7858">MISTMPDWAKGVKLGDYLTVQQEFLTRGGEQGQVVLVNEEGAGIDFFCDVNGNPKGLPSIEFWEWGEIIPV</sequence>
<dbReference type="EMBL" id="CP065749">
    <property type="protein sequence ID" value="QPS85024.1"/>
    <property type="molecule type" value="Genomic_DNA"/>
</dbReference>
<reference evidence="1 4" key="2">
    <citation type="submission" date="2020-12" db="EMBL/GenBank/DDBJ databases">
        <title>FDA dAtabase for Regulatory Grade micrObial Sequences (FDA-ARGOS): Supporting development and validation of Infectious Disease Dx tests.</title>
        <authorList>
            <person name="Sproer C."/>
            <person name="Gronow S."/>
            <person name="Severitt S."/>
            <person name="Schroder I."/>
            <person name="Tallon L."/>
            <person name="Sadzewicz L."/>
            <person name="Zhao X."/>
            <person name="Boylan J."/>
            <person name="Ott S."/>
            <person name="Bowen H."/>
            <person name="Vavikolanu K."/>
            <person name="Mehta A."/>
            <person name="Aluvathingal J."/>
            <person name="Nadendla S."/>
            <person name="Lowell S."/>
            <person name="Myers T."/>
            <person name="Yan Y."/>
            <person name="Sichtig H."/>
        </authorList>
    </citation>
    <scope>NUCLEOTIDE SEQUENCE [LARGE SCALE GENOMIC DNA]</scope>
    <source>
        <strain evidence="1 4">FDAARGOS_890</strain>
        <plasmid evidence="1 4">unnamed</plasmid>
    </source>
</reference>
<keyword evidence="1" id="KW-0614">Plasmid</keyword>
<dbReference type="EMBL" id="FNPE01000008">
    <property type="protein sequence ID" value="SDY82730.1"/>
    <property type="molecule type" value="Genomic_DNA"/>
</dbReference>
<organism evidence="2 3">
    <name type="scientific">Delftia lacustris</name>
    <dbReference type="NCBI Taxonomy" id="558537"/>
    <lineage>
        <taxon>Bacteria</taxon>
        <taxon>Pseudomonadati</taxon>
        <taxon>Pseudomonadota</taxon>
        <taxon>Betaproteobacteria</taxon>
        <taxon>Burkholderiales</taxon>
        <taxon>Comamonadaceae</taxon>
        <taxon>Delftia</taxon>
    </lineage>
</organism>
<dbReference type="KEGG" id="dla:I6G47_33305"/>
<accession>A0A1H3N1X8</accession>
<reference evidence="2 3" key="1">
    <citation type="submission" date="2016-10" db="EMBL/GenBank/DDBJ databases">
        <authorList>
            <person name="de Groot N.N."/>
        </authorList>
    </citation>
    <scope>NUCLEOTIDE SEQUENCE [LARGE SCALE GENOMIC DNA]</scope>
    <source>
        <strain evidence="2 3">LMG 24775</strain>
    </source>
</reference>
<dbReference type="Proteomes" id="UP000183417">
    <property type="component" value="Unassembled WGS sequence"/>
</dbReference>
<dbReference type="RefSeq" id="WP_047219634.1">
    <property type="nucleotide sequence ID" value="NZ_CP065749.1"/>
</dbReference>
<evidence type="ECO:0000313" key="1">
    <source>
        <dbReference type="EMBL" id="QPS85024.1"/>
    </source>
</evidence>
<dbReference type="GeneID" id="94689161"/>
<dbReference type="AlphaFoldDB" id="A0A1H3N1X8"/>
<evidence type="ECO:0000313" key="4">
    <source>
        <dbReference type="Proteomes" id="UP000595064"/>
    </source>
</evidence>
<dbReference type="Proteomes" id="UP000595064">
    <property type="component" value="Plasmid unnamed"/>
</dbReference>
<gene>
    <name evidence="1" type="ORF">I6G47_33305</name>
    <name evidence="2" type="ORF">SAMN05421547_108132</name>
</gene>
<geneLocation type="plasmid" evidence="1 4">
    <name>unnamed</name>
</geneLocation>
<evidence type="ECO:0000313" key="3">
    <source>
        <dbReference type="Proteomes" id="UP000183417"/>
    </source>
</evidence>
<protein>
    <recommendedName>
        <fullName evidence="5">DUF4926 domain-containing protein</fullName>
    </recommendedName>
</protein>
<evidence type="ECO:0008006" key="5">
    <source>
        <dbReference type="Google" id="ProtNLM"/>
    </source>
</evidence>
<name>A0A1H3N1X8_9BURK</name>
<proteinExistence type="predicted"/>
<keyword evidence="4" id="KW-1185">Reference proteome</keyword>